<gene>
    <name evidence="1" type="primary">RvY_05254-1</name>
    <name evidence="1" type="synonym">RvY_05254.1</name>
    <name evidence="1" type="ORF">RvY_05254</name>
</gene>
<name>A0A1D1UUG9_RAMVA</name>
<protein>
    <submittedName>
        <fullName evidence="1">Uncharacterized protein</fullName>
    </submittedName>
</protein>
<evidence type="ECO:0000313" key="2">
    <source>
        <dbReference type="Proteomes" id="UP000186922"/>
    </source>
</evidence>
<comment type="caution">
    <text evidence="1">The sequence shown here is derived from an EMBL/GenBank/DDBJ whole genome shotgun (WGS) entry which is preliminary data.</text>
</comment>
<accession>A0A1D1UUG9</accession>
<reference evidence="1 2" key="1">
    <citation type="journal article" date="2016" name="Nat. Commun.">
        <title>Extremotolerant tardigrade genome and improved radiotolerance of human cultured cells by tardigrade-unique protein.</title>
        <authorList>
            <person name="Hashimoto T."/>
            <person name="Horikawa D.D."/>
            <person name="Saito Y."/>
            <person name="Kuwahara H."/>
            <person name="Kozuka-Hata H."/>
            <person name="Shin-I T."/>
            <person name="Minakuchi Y."/>
            <person name="Ohishi K."/>
            <person name="Motoyama A."/>
            <person name="Aizu T."/>
            <person name="Enomoto A."/>
            <person name="Kondo K."/>
            <person name="Tanaka S."/>
            <person name="Hara Y."/>
            <person name="Koshikawa S."/>
            <person name="Sagara H."/>
            <person name="Miura T."/>
            <person name="Yokobori S."/>
            <person name="Miyagawa K."/>
            <person name="Suzuki Y."/>
            <person name="Kubo T."/>
            <person name="Oyama M."/>
            <person name="Kohara Y."/>
            <person name="Fujiyama A."/>
            <person name="Arakawa K."/>
            <person name="Katayama T."/>
            <person name="Toyoda A."/>
            <person name="Kunieda T."/>
        </authorList>
    </citation>
    <scope>NUCLEOTIDE SEQUENCE [LARGE SCALE GENOMIC DNA]</scope>
    <source>
        <strain evidence="1 2">YOKOZUNA-1</strain>
    </source>
</reference>
<dbReference type="Proteomes" id="UP000186922">
    <property type="component" value="Unassembled WGS sequence"/>
</dbReference>
<evidence type="ECO:0000313" key="1">
    <source>
        <dbReference type="EMBL" id="GAU93289.1"/>
    </source>
</evidence>
<proteinExistence type="predicted"/>
<dbReference type="AlphaFoldDB" id="A0A1D1UUG9"/>
<sequence>MENELLVTRFVKRSLPGYLVADPAGQRGVTAASSPLTDMWNPQVIIERD</sequence>
<dbReference type="EMBL" id="BDGG01000002">
    <property type="protein sequence ID" value="GAU93289.1"/>
    <property type="molecule type" value="Genomic_DNA"/>
</dbReference>
<keyword evidence="2" id="KW-1185">Reference proteome</keyword>
<organism evidence="1 2">
    <name type="scientific">Ramazzottius varieornatus</name>
    <name type="common">Water bear</name>
    <name type="synonym">Tardigrade</name>
    <dbReference type="NCBI Taxonomy" id="947166"/>
    <lineage>
        <taxon>Eukaryota</taxon>
        <taxon>Metazoa</taxon>
        <taxon>Ecdysozoa</taxon>
        <taxon>Tardigrada</taxon>
        <taxon>Eutardigrada</taxon>
        <taxon>Parachela</taxon>
        <taxon>Hypsibioidea</taxon>
        <taxon>Ramazzottiidae</taxon>
        <taxon>Ramazzottius</taxon>
    </lineage>
</organism>